<keyword evidence="2" id="KW-0378">Hydrolase</keyword>
<dbReference type="GO" id="GO:0016787">
    <property type="term" value="F:hydrolase activity"/>
    <property type="evidence" value="ECO:0007669"/>
    <property type="project" value="UniProtKB-KW"/>
</dbReference>
<proteinExistence type="predicted"/>
<dbReference type="Gene3D" id="3.90.79.10">
    <property type="entry name" value="Nucleoside Triphosphate Pyrophosphohydrolase"/>
    <property type="match status" value="1"/>
</dbReference>
<dbReference type="SUPFAM" id="SSF55811">
    <property type="entry name" value="Nudix"/>
    <property type="match status" value="1"/>
</dbReference>
<organism evidence="2">
    <name type="scientific">Catovirus CTV1</name>
    <dbReference type="NCBI Taxonomy" id="1977631"/>
    <lineage>
        <taxon>Viruses</taxon>
        <taxon>Varidnaviria</taxon>
        <taxon>Bamfordvirae</taxon>
        <taxon>Nucleocytoviricota</taxon>
        <taxon>Megaviricetes</taxon>
        <taxon>Imitervirales</taxon>
        <taxon>Mimiviridae</taxon>
        <taxon>Klosneuvirinae</taxon>
        <taxon>Catovirus</taxon>
    </lineage>
</organism>
<gene>
    <name evidence="2" type="ORF">Catovirus_1_80</name>
</gene>
<evidence type="ECO:0000259" key="1">
    <source>
        <dbReference type="PROSITE" id="PS51462"/>
    </source>
</evidence>
<dbReference type="InterPro" id="IPR015797">
    <property type="entry name" value="NUDIX_hydrolase-like_dom_sf"/>
</dbReference>
<dbReference type="Pfam" id="PF00293">
    <property type="entry name" value="NUDIX"/>
    <property type="match status" value="1"/>
</dbReference>
<reference evidence="2" key="1">
    <citation type="journal article" date="2017" name="Science">
        <title>Giant viruses with an expanded complement of translation system components.</title>
        <authorList>
            <person name="Schulz F."/>
            <person name="Yutin N."/>
            <person name="Ivanova N.N."/>
            <person name="Ortega D.R."/>
            <person name="Lee T.K."/>
            <person name="Vierheilig J."/>
            <person name="Daims H."/>
            <person name="Horn M."/>
            <person name="Wagner M."/>
            <person name="Jensen G.J."/>
            <person name="Kyrpides N.C."/>
            <person name="Koonin E.V."/>
            <person name="Woyke T."/>
        </authorList>
    </citation>
    <scope>NUCLEOTIDE SEQUENCE</scope>
    <source>
        <strain evidence="2">CTV1</strain>
    </source>
</reference>
<sequence>MMQNDNIYERKYLKYKQKYLTLKTNQSGGAKKTYTGAGCLILDENNENVLLVMEKRFNWNTIGGKIDWHNYQKNEDIDFILKDSAIREVQEETAFLLNLEQKDLINYVEIDDTMGNFHRTYIVNIPKNKMIDTEKFLQQKNNISDEIKAENHINTVTIKKVNLSELKKQLNICALNDTEYNLDTKKIGSKYNYLCFINGCEMIINRRLRDVINTAVQQKLI</sequence>
<evidence type="ECO:0000313" key="2">
    <source>
        <dbReference type="EMBL" id="ARF08030.1"/>
    </source>
</evidence>
<feature type="domain" description="Nudix hydrolase" evidence="1">
    <location>
        <begin position="32"/>
        <end position="186"/>
    </location>
</feature>
<protein>
    <submittedName>
        <fullName evidence="2">NUDIX hydrolase</fullName>
    </submittedName>
</protein>
<name>A0A1V0S8J6_9VIRU</name>
<dbReference type="EMBL" id="KY684083">
    <property type="protein sequence ID" value="ARF08030.1"/>
    <property type="molecule type" value="Genomic_DNA"/>
</dbReference>
<dbReference type="InterPro" id="IPR000086">
    <property type="entry name" value="NUDIX_hydrolase_dom"/>
</dbReference>
<accession>A0A1V0S8J6</accession>
<dbReference type="PROSITE" id="PS51462">
    <property type="entry name" value="NUDIX"/>
    <property type="match status" value="1"/>
</dbReference>